<dbReference type="KEGG" id="tet:TTHERM_00479080"/>
<accession>I7M1M3</accession>
<dbReference type="GO" id="GO:0140359">
    <property type="term" value="F:ABC-type transporter activity"/>
    <property type="evidence" value="ECO:0007669"/>
    <property type="project" value="InterPro"/>
</dbReference>
<dbReference type="CDD" id="cd18579">
    <property type="entry name" value="ABC_6TM_ABCC_D1"/>
    <property type="match status" value="1"/>
</dbReference>
<dbReference type="InterPro" id="IPR027417">
    <property type="entry name" value="P-loop_NTPase"/>
</dbReference>
<evidence type="ECO:0000313" key="15">
    <source>
        <dbReference type="EMBL" id="EAR97172.2"/>
    </source>
</evidence>
<evidence type="ECO:0000256" key="3">
    <source>
        <dbReference type="ARBA" id="ARBA00022448"/>
    </source>
</evidence>
<evidence type="ECO:0000313" key="16">
    <source>
        <dbReference type="Proteomes" id="UP000009168"/>
    </source>
</evidence>
<dbReference type="InterPro" id="IPR003439">
    <property type="entry name" value="ABC_transporter-like_ATP-bd"/>
</dbReference>
<evidence type="ECO:0000256" key="1">
    <source>
        <dbReference type="ARBA" id="ARBA00004141"/>
    </source>
</evidence>
<feature type="transmembrane region" description="Helical" evidence="12">
    <location>
        <begin position="812"/>
        <end position="833"/>
    </location>
</feature>
<dbReference type="PROSITE" id="PS00211">
    <property type="entry name" value="ABC_TRANSPORTER_1"/>
    <property type="match status" value="1"/>
</dbReference>
<dbReference type="FunFam" id="3.40.50.300:FF:000163">
    <property type="entry name" value="Multidrug resistance-associated protein member 4"/>
    <property type="match status" value="1"/>
</dbReference>
<dbReference type="STRING" id="312017.I7M1M3"/>
<evidence type="ECO:0000256" key="9">
    <source>
        <dbReference type="ARBA" id="ARBA00023136"/>
    </source>
</evidence>
<dbReference type="InterPro" id="IPR036640">
    <property type="entry name" value="ABC1_TM_sf"/>
</dbReference>
<gene>
    <name evidence="15" type="ORF">TTHERM_00479080</name>
</gene>
<feature type="transmembrane region" description="Helical" evidence="12">
    <location>
        <begin position="925"/>
        <end position="943"/>
    </location>
</feature>
<evidence type="ECO:0000256" key="5">
    <source>
        <dbReference type="ARBA" id="ARBA00022737"/>
    </source>
</evidence>
<dbReference type="PANTHER" id="PTHR24223">
    <property type="entry name" value="ATP-BINDING CASSETTE SUB-FAMILY C"/>
    <property type="match status" value="1"/>
</dbReference>
<feature type="coiled-coil region" evidence="10">
    <location>
        <begin position="749"/>
        <end position="794"/>
    </location>
</feature>
<dbReference type="GeneID" id="7832903"/>
<comment type="subcellular location">
    <subcellularLocation>
        <location evidence="1">Membrane</location>
        <topology evidence="1">Multi-pass membrane protein</topology>
    </subcellularLocation>
</comment>
<keyword evidence="16" id="KW-1185">Reference proteome</keyword>
<keyword evidence="6" id="KW-0547">Nucleotide-binding</keyword>
<dbReference type="GO" id="GO:0016020">
    <property type="term" value="C:membrane"/>
    <property type="evidence" value="ECO:0007669"/>
    <property type="project" value="UniProtKB-SubCell"/>
</dbReference>
<keyword evidence="10" id="KW-0175">Coiled coil</keyword>
<evidence type="ECO:0000256" key="8">
    <source>
        <dbReference type="ARBA" id="ARBA00022989"/>
    </source>
</evidence>
<dbReference type="EMBL" id="GG662667">
    <property type="protein sequence ID" value="EAR97172.2"/>
    <property type="molecule type" value="Genomic_DNA"/>
</dbReference>
<organism evidence="15 16">
    <name type="scientific">Tetrahymena thermophila (strain SB210)</name>
    <dbReference type="NCBI Taxonomy" id="312017"/>
    <lineage>
        <taxon>Eukaryota</taxon>
        <taxon>Sar</taxon>
        <taxon>Alveolata</taxon>
        <taxon>Ciliophora</taxon>
        <taxon>Intramacronucleata</taxon>
        <taxon>Oligohymenophorea</taxon>
        <taxon>Hymenostomatida</taxon>
        <taxon>Tetrahymenina</taxon>
        <taxon>Tetrahymenidae</taxon>
        <taxon>Tetrahymena</taxon>
    </lineage>
</organism>
<keyword evidence="4 12" id="KW-0812">Transmembrane</keyword>
<dbReference type="InterPro" id="IPR044726">
    <property type="entry name" value="ABCC_6TM_D2"/>
</dbReference>
<dbReference type="Gene3D" id="1.20.1560.10">
    <property type="entry name" value="ABC transporter type 1, transmembrane domain"/>
    <property type="match status" value="2"/>
</dbReference>
<dbReference type="InterPro" id="IPR017871">
    <property type="entry name" value="ABC_transporter-like_CS"/>
</dbReference>
<keyword evidence="5" id="KW-0677">Repeat</keyword>
<evidence type="ECO:0000256" key="12">
    <source>
        <dbReference type="SAM" id="Phobius"/>
    </source>
</evidence>
<feature type="region of interest" description="Disordered" evidence="11">
    <location>
        <begin position="1"/>
        <end position="20"/>
    </location>
</feature>
<dbReference type="InterPro" id="IPR003593">
    <property type="entry name" value="AAA+_ATPase"/>
</dbReference>
<proteinExistence type="inferred from homology"/>
<dbReference type="CDD" id="cd03250">
    <property type="entry name" value="ABCC_MRP_domain1"/>
    <property type="match status" value="1"/>
</dbReference>
<evidence type="ECO:0000259" key="13">
    <source>
        <dbReference type="PROSITE" id="PS50893"/>
    </source>
</evidence>
<evidence type="ECO:0000256" key="2">
    <source>
        <dbReference type="ARBA" id="ARBA00009726"/>
    </source>
</evidence>
<dbReference type="SUPFAM" id="SSF52540">
    <property type="entry name" value="P-loop containing nucleoside triphosphate hydrolases"/>
    <property type="match status" value="2"/>
</dbReference>
<feature type="domain" description="ABC transmembrane type-1" evidence="14">
    <location>
        <begin position="261"/>
        <end position="444"/>
    </location>
</feature>
<evidence type="ECO:0000256" key="10">
    <source>
        <dbReference type="SAM" id="Coils"/>
    </source>
</evidence>
<dbReference type="OrthoDB" id="6500128at2759"/>
<feature type="domain" description="ABC transmembrane type-1" evidence="14">
    <location>
        <begin position="851"/>
        <end position="1079"/>
    </location>
</feature>
<keyword evidence="7" id="KW-0067">ATP-binding</keyword>
<name>I7M1M3_TETTS</name>
<evidence type="ECO:0000256" key="4">
    <source>
        <dbReference type="ARBA" id="ARBA00022692"/>
    </source>
</evidence>
<dbReference type="RefSeq" id="XP_001017417.2">
    <property type="nucleotide sequence ID" value="XM_001017417.2"/>
</dbReference>
<dbReference type="InterPro" id="IPR011527">
    <property type="entry name" value="ABC1_TM_dom"/>
</dbReference>
<feature type="transmembrane region" description="Helical" evidence="12">
    <location>
        <begin position="853"/>
        <end position="872"/>
    </location>
</feature>
<dbReference type="PROSITE" id="PS50893">
    <property type="entry name" value="ABC_TRANSPORTER_2"/>
    <property type="match status" value="2"/>
</dbReference>
<dbReference type="GO" id="GO:0016887">
    <property type="term" value="F:ATP hydrolysis activity"/>
    <property type="evidence" value="ECO:0007669"/>
    <property type="project" value="InterPro"/>
</dbReference>
<evidence type="ECO:0000256" key="11">
    <source>
        <dbReference type="SAM" id="MobiDB-lite"/>
    </source>
</evidence>
<protein>
    <submittedName>
        <fullName evidence="15">ABC transporter family protein</fullName>
    </submittedName>
</protein>
<dbReference type="Proteomes" id="UP000009168">
    <property type="component" value="Unassembled WGS sequence"/>
</dbReference>
<dbReference type="Pfam" id="PF00005">
    <property type="entry name" value="ABC_tran"/>
    <property type="match status" value="2"/>
</dbReference>
<evidence type="ECO:0000256" key="7">
    <source>
        <dbReference type="ARBA" id="ARBA00022840"/>
    </source>
</evidence>
<dbReference type="eggNOG" id="KOG0054">
    <property type="taxonomic scope" value="Eukaryota"/>
</dbReference>
<dbReference type="CDD" id="cd03244">
    <property type="entry name" value="ABCC_MRP_domain2"/>
    <property type="match status" value="1"/>
</dbReference>
<feature type="transmembrane region" description="Helical" evidence="12">
    <location>
        <begin position="949"/>
        <end position="967"/>
    </location>
</feature>
<feature type="transmembrane region" description="Helical" evidence="12">
    <location>
        <begin position="317"/>
        <end position="336"/>
    </location>
</feature>
<comment type="similarity">
    <text evidence="2">Belongs to the ABC transporter superfamily. ABCC family. Conjugate transporter (TC 3.A.1.208) subfamily.</text>
</comment>
<reference evidence="16" key="1">
    <citation type="journal article" date="2006" name="PLoS Biol.">
        <title>Macronuclear genome sequence of the ciliate Tetrahymena thermophila, a model eukaryote.</title>
        <authorList>
            <person name="Eisen J.A."/>
            <person name="Coyne R.S."/>
            <person name="Wu M."/>
            <person name="Wu D."/>
            <person name="Thiagarajan M."/>
            <person name="Wortman J.R."/>
            <person name="Badger J.H."/>
            <person name="Ren Q."/>
            <person name="Amedeo P."/>
            <person name="Jones K.M."/>
            <person name="Tallon L.J."/>
            <person name="Delcher A.L."/>
            <person name="Salzberg S.L."/>
            <person name="Silva J.C."/>
            <person name="Haas B.J."/>
            <person name="Majoros W.H."/>
            <person name="Farzad M."/>
            <person name="Carlton J.M."/>
            <person name="Smith R.K. Jr."/>
            <person name="Garg J."/>
            <person name="Pearlman R.E."/>
            <person name="Karrer K.M."/>
            <person name="Sun L."/>
            <person name="Manning G."/>
            <person name="Elde N.C."/>
            <person name="Turkewitz A.P."/>
            <person name="Asai D.J."/>
            <person name="Wilkes D.E."/>
            <person name="Wang Y."/>
            <person name="Cai H."/>
            <person name="Collins K."/>
            <person name="Stewart B.A."/>
            <person name="Lee S.R."/>
            <person name="Wilamowska K."/>
            <person name="Weinberg Z."/>
            <person name="Ruzzo W.L."/>
            <person name="Wloga D."/>
            <person name="Gaertig J."/>
            <person name="Frankel J."/>
            <person name="Tsao C.-C."/>
            <person name="Gorovsky M.A."/>
            <person name="Keeling P.J."/>
            <person name="Waller R.F."/>
            <person name="Patron N.J."/>
            <person name="Cherry J.M."/>
            <person name="Stover N.A."/>
            <person name="Krieger C.J."/>
            <person name="del Toro C."/>
            <person name="Ryder H.F."/>
            <person name="Williamson S.C."/>
            <person name="Barbeau R.A."/>
            <person name="Hamilton E.P."/>
            <person name="Orias E."/>
        </authorList>
    </citation>
    <scope>NUCLEOTIDE SEQUENCE [LARGE SCALE GENOMIC DNA]</scope>
    <source>
        <strain evidence="16">SB210</strain>
    </source>
</reference>
<sequence>MQFNIQEQSGQQKAQAENSQLITKQISQRKYNPNNENRQIQENVFEQKKDLIEQFVPNKSIRKEIEILEECIVSSIRNKNIDKETDQNIQKNTINRGQKIKENEKTESDEEFDYNNFLSYDQEKIKSKRMKDMKWKQFNFSYNVSCFFKFFLIDYLKHLLGICRNIKVQGLLDLKNIPLLKPDERVENNYQQLQKNMEKVILKREKEDKESQYTIYGWAIVMAFTQFFYISVVHHSVRPYSAFFLQFKATFNRALFLKTSSLSSFSIKEANIGKLVNLVSNDLNLLEVKGFFIITLLILPAPIIAVALILYYRFDGFAVIGLVVMIGYIPFQLLIAKISSKFFKDKTVLVDHRVKFTNEIIEGIRLIKMYAWEEAFLHIVQTFRKSELRKIFYIQFIYSIERSFSFASGLFASFIVFFVIYQHGNPGSLNIANMYSTLDLLLYVKQQIISSAGSGIVGLFELKVILERMITVVTIKPSQMICIENIHDYNGRNLENGEIEIKNFTAFWKDQKPVLNNLNLDIKKGEYIGIVGQVGSGKSSFLSCIAKEIPKYSGYFSFKGKIAYVEQEPYIFNKTVRENILFGTKYEENFYTQVIEACCLVDDFKQFNCGDQTQIGERGINISGGQKARISLARAIYSRADIYLLDDPLSAVDSKVAKALNDKAIQILLKGKTILLATHQIALAKNTDRIIIMRDGYFQNIGVYNDLQESLKTIGHQIQIQDTQAQSKDYQFFQQQILQNEEKQEDFLNDGQEDKIQQYQNSVEEKQQQENKAVKQVEETKKKKDQLYSKEEDERIVVNLQTYLNYFLSSKIWYLAPLIFGLFASCEVVFIFYSKTIGKYGDQDFDQFYCISLLGYLSLIYFINLVLKYFLLNFVANRSSLHIHNQMIQSVIRAKVLFFDRTPSGRILNRFSSDLGNIDQELIRVLMDTFEIIFSFLILMGIIISINPYFSIIAVVEIFILGLYLGISKNAIIQIKQLDLIYRSPVYTFFNEATQGVLPIKIYEKQQIFSDNFDFLINNSLRSSYAFWFCQRAFAYYVQLVTALSAIIGIFMLLSTDQDPSILGQAIVYFLSISDSIQWGLRQMIQTGVVMSSAQRAMNMTLINQESALRTEYDNKEFKITQKDRAKVGQYSFPKEGSVEFQNVKMKYRQDLNCVLNGITFSVKAGQKVGCIGRTGAGKSSIIQALFRMTEIESKIEKLVDEESRFNQETCIKIDGHNIKDLGLQTLRGGISLIPQVPFIFSGTIRRNLDPLNQFTDKMIFDILQDINLLDKVNSLDKGIYTDMSNISEIFSTGQKQLICLGRAILKQSKLIVLDEATSNCDMQTDQFIQRKIREKFTDSTVITIAHRLNTIADYDKIIVIDKGVVIENGVPYELLCQENSIFKQMVDHTGQYNSQLILKIAQQAYKKIINHKK</sequence>
<keyword evidence="3" id="KW-0813">Transport</keyword>
<dbReference type="InParanoid" id="I7M1M3"/>
<dbReference type="InterPro" id="IPR050173">
    <property type="entry name" value="ABC_transporter_C-like"/>
</dbReference>
<dbReference type="SUPFAM" id="SSF90123">
    <property type="entry name" value="ABC transporter transmembrane region"/>
    <property type="match status" value="2"/>
</dbReference>
<evidence type="ECO:0000256" key="6">
    <source>
        <dbReference type="ARBA" id="ARBA00022741"/>
    </source>
</evidence>
<feature type="transmembrane region" description="Helical" evidence="12">
    <location>
        <begin position="213"/>
        <end position="232"/>
    </location>
</feature>
<keyword evidence="8 12" id="KW-1133">Transmembrane helix</keyword>
<dbReference type="Gene3D" id="3.40.50.300">
    <property type="entry name" value="P-loop containing nucleotide triphosphate hydrolases"/>
    <property type="match status" value="2"/>
</dbReference>
<dbReference type="InterPro" id="IPR044746">
    <property type="entry name" value="ABCC_6TM_D1"/>
</dbReference>
<evidence type="ECO:0000259" key="14">
    <source>
        <dbReference type="PROSITE" id="PS50929"/>
    </source>
</evidence>
<dbReference type="Pfam" id="PF00664">
    <property type="entry name" value="ABC_membrane"/>
    <property type="match status" value="2"/>
</dbReference>
<dbReference type="FunFam" id="3.40.50.300:FF:000973">
    <property type="entry name" value="Multidrug resistance-associated protein 4"/>
    <property type="match status" value="1"/>
</dbReference>
<feature type="domain" description="ABC transporter" evidence="13">
    <location>
        <begin position="1139"/>
        <end position="1388"/>
    </location>
</feature>
<keyword evidence="9 12" id="KW-0472">Membrane</keyword>
<dbReference type="CDD" id="cd18580">
    <property type="entry name" value="ABC_6TM_ABCC_D2"/>
    <property type="match status" value="1"/>
</dbReference>
<feature type="domain" description="ABC transporter" evidence="13">
    <location>
        <begin position="499"/>
        <end position="720"/>
    </location>
</feature>
<dbReference type="SMART" id="SM00382">
    <property type="entry name" value="AAA"/>
    <property type="match status" value="2"/>
</dbReference>
<dbReference type="GO" id="GO:0005524">
    <property type="term" value="F:ATP binding"/>
    <property type="evidence" value="ECO:0007669"/>
    <property type="project" value="UniProtKB-KW"/>
</dbReference>
<feature type="transmembrane region" description="Helical" evidence="12">
    <location>
        <begin position="391"/>
        <end position="420"/>
    </location>
</feature>
<feature type="transmembrane region" description="Helical" evidence="12">
    <location>
        <begin position="290"/>
        <end position="311"/>
    </location>
</feature>
<feature type="coiled-coil region" evidence="10">
    <location>
        <begin position="183"/>
        <end position="210"/>
    </location>
</feature>
<feature type="transmembrane region" description="Helical" evidence="12">
    <location>
        <begin position="1034"/>
        <end position="1056"/>
    </location>
</feature>
<dbReference type="PROSITE" id="PS50929">
    <property type="entry name" value="ABC_TM1F"/>
    <property type="match status" value="2"/>
</dbReference>
<dbReference type="PANTHER" id="PTHR24223:SF456">
    <property type="entry name" value="MULTIDRUG RESISTANCE-ASSOCIATED PROTEIN LETHAL(2)03659"/>
    <property type="match status" value="1"/>
</dbReference>